<dbReference type="AlphaFoldDB" id="B3RN20"/>
<dbReference type="InterPro" id="IPR047109">
    <property type="entry name" value="CAD-like"/>
</dbReference>
<dbReference type="GO" id="GO:0006066">
    <property type="term" value="P:alcohol metabolic process"/>
    <property type="evidence" value="ECO:0000318"/>
    <property type="project" value="GO_Central"/>
</dbReference>
<dbReference type="InterPro" id="IPR013149">
    <property type="entry name" value="ADH-like_C"/>
</dbReference>
<feature type="compositionally biased region" description="Basic and acidic residues" evidence="6">
    <location>
        <begin position="343"/>
        <end position="352"/>
    </location>
</feature>
<dbReference type="EMBL" id="DS985242">
    <property type="protein sequence ID" value="EDV27943.1"/>
    <property type="molecule type" value="Genomic_DNA"/>
</dbReference>
<evidence type="ECO:0000256" key="4">
    <source>
        <dbReference type="ARBA" id="ARBA00023002"/>
    </source>
</evidence>
<reference evidence="8 9" key="1">
    <citation type="journal article" date="2008" name="Nature">
        <title>The Trichoplax genome and the nature of placozoans.</title>
        <authorList>
            <person name="Srivastava M."/>
            <person name="Begovic E."/>
            <person name="Chapman J."/>
            <person name="Putnam N.H."/>
            <person name="Hellsten U."/>
            <person name="Kawashima T."/>
            <person name="Kuo A."/>
            <person name="Mitros T."/>
            <person name="Salamov A."/>
            <person name="Carpenter M.L."/>
            <person name="Signorovitch A.Y."/>
            <person name="Moreno M.A."/>
            <person name="Kamm K."/>
            <person name="Grimwood J."/>
            <person name="Schmutz J."/>
            <person name="Shapiro H."/>
            <person name="Grigoriev I.V."/>
            <person name="Buss L.W."/>
            <person name="Schierwater B."/>
            <person name="Dellaporta S.L."/>
            <person name="Rokhsar D.S."/>
        </authorList>
    </citation>
    <scope>NUCLEOTIDE SEQUENCE [LARGE SCALE GENOMIC DNA]</scope>
    <source>
        <strain evidence="8 9">Grell-BS-1999</strain>
    </source>
</reference>
<accession>B3RN20</accession>
<dbReference type="CTD" id="6750992"/>
<evidence type="ECO:0000256" key="2">
    <source>
        <dbReference type="ARBA" id="ARBA00022723"/>
    </source>
</evidence>
<dbReference type="InterPro" id="IPR002328">
    <property type="entry name" value="ADH_Zn_CS"/>
</dbReference>
<evidence type="ECO:0000256" key="1">
    <source>
        <dbReference type="ARBA" id="ARBA00001947"/>
    </source>
</evidence>
<dbReference type="PANTHER" id="PTHR42683">
    <property type="entry name" value="ALDEHYDE REDUCTASE"/>
    <property type="match status" value="1"/>
</dbReference>
<dbReference type="FunFam" id="3.40.50.720:FF:000022">
    <property type="entry name" value="Cinnamyl alcohol dehydrogenase"/>
    <property type="match status" value="1"/>
</dbReference>
<dbReference type="SMART" id="SM00829">
    <property type="entry name" value="PKS_ER"/>
    <property type="match status" value="1"/>
</dbReference>
<dbReference type="RefSeq" id="XP_002109777.1">
    <property type="nucleotide sequence ID" value="XM_002109741.1"/>
</dbReference>
<dbReference type="InParanoid" id="B3RN20"/>
<dbReference type="Gene3D" id="3.90.180.10">
    <property type="entry name" value="Medium-chain alcohol dehydrogenases, catalytic domain"/>
    <property type="match status" value="1"/>
</dbReference>
<evidence type="ECO:0000313" key="9">
    <source>
        <dbReference type="Proteomes" id="UP000009022"/>
    </source>
</evidence>
<dbReference type="eggNOG" id="KOG0023">
    <property type="taxonomic scope" value="Eukaryota"/>
</dbReference>
<dbReference type="InterPro" id="IPR011032">
    <property type="entry name" value="GroES-like_sf"/>
</dbReference>
<dbReference type="CDD" id="cd05283">
    <property type="entry name" value="CAD1"/>
    <property type="match status" value="1"/>
</dbReference>
<dbReference type="Proteomes" id="UP000009022">
    <property type="component" value="Unassembled WGS sequence"/>
</dbReference>
<keyword evidence="4" id="KW-0560">Oxidoreductase</keyword>
<evidence type="ECO:0000313" key="8">
    <source>
        <dbReference type="EMBL" id="EDV27943.1"/>
    </source>
</evidence>
<evidence type="ECO:0000256" key="3">
    <source>
        <dbReference type="ARBA" id="ARBA00022833"/>
    </source>
</evidence>
<dbReference type="PhylomeDB" id="B3RN20"/>
<dbReference type="OrthoDB" id="1879366at2759"/>
<organism evidence="8 9">
    <name type="scientific">Trichoplax adhaerens</name>
    <name type="common">Trichoplax reptans</name>
    <dbReference type="NCBI Taxonomy" id="10228"/>
    <lineage>
        <taxon>Eukaryota</taxon>
        <taxon>Metazoa</taxon>
        <taxon>Placozoa</taxon>
        <taxon>Uniplacotomia</taxon>
        <taxon>Trichoplacea</taxon>
        <taxon>Trichoplacidae</taxon>
        <taxon>Trichoplax</taxon>
    </lineage>
</organism>
<proteinExistence type="inferred from homology"/>
<evidence type="ECO:0000256" key="5">
    <source>
        <dbReference type="RuleBase" id="RU361277"/>
    </source>
</evidence>
<dbReference type="STRING" id="10228.B3RN20"/>
<comment type="cofactor">
    <cofactor evidence="1 5">
        <name>Zn(2+)</name>
        <dbReference type="ChEBI" id="CHEBI:29105"/>
    </cofactor>
</comment>
<gene>
    <name evidence="8" type="ORF">TRIADDRAFT_20670</name>
</gene>
<sequence>MIADNDEFTFTKIESEFPELEEYDCLIRVEYCGVSHTDLLASAGTVPGHEVVGIIEDVGLLVKNLEAGTRVGVGWQLSSCHACKFCESNRENLCPDKKSFKDALLGGFGEYIIWDARFVYTIPEEIPSAEIAPLLTAGASVYAPLKELSIMPTSRIGIVGIGGLGHLAIKFAKAWGCYVIAISSSLNKKEEALNFGADEFMTISANRETLESIGQLDAIFSTVSVPIDWNNLLKLLNPYGKFIMLGAVPFPMTVDGNLIINKKISLIGSIAASPECIRSMIEFVAVHNIKAEIELMEMNTENCQTAFQRIGRNLARYRIVLKNLKLDTPDNSVEGDHEIEEEGSSHEDYKDN</sequence>
<evidence type="ECO:0000259" key="7">
    <source>
        <dbReference type="SMART" id="SM00829"/>
    </source>
</evidence>
<name>B3RN20_TRIAD</name>
<keyword evidence="3 5" id="KW-0862">Zinc</keyword>
<dbReference type="GO" id="GO:0008270">
    <property type="term" value="F:zinc ion binding"/>
    <property type="evidence" value="ECO:0007669"/>
    <property type="project" value="InterPro"/>
</dbReference>
<dbReference type="Pfam" id="PF08240">
    <property type="entry name" value="ADH_N"/>
    <property type="match status" value="1"/>
</dbReference>
<dbReference type="KEGG" id="tad:TRIADDRAFT_20670"/>
<dbReference type="HOGENOM" id="CLU_026673_20_2_1"/>
<dbReference type="Gene3D" id="3.40.50.720">
    <property type="entry name" value="NAD(P)-binding Rossmann-like Domain"/>
    <property type="match status" value="1"/>
</dbReference>
<dbReference type="GO" id="GO:0008106">
    <property type="term" value="F:alcohol dehydrogenase (NADP+) activity"/>
    <property type="evidence" value="ECO:0000318"/>
    <property type="project" value="GO_Central"/>
</dbReference>
<dbReference type="InterPro" id="IPR020843">
    <property type="entry name" value="ER"/>
</dbReference>
<protein>
    <recommendedName>
        <fullName evidence="7">Enoyl reductase (ER) domain-containing protein</fullName>
    </recommendedName>
</protein>
<evidence type="ECO:0000256" key="6">
    <source>
        <dbReference type="SAM" id="MobiDB-lite"/>
    </source>
</evidence>
<dbReference type="PROSITE" id="PS00059">
    <property type="entry name" value="ADH_ZINC"/>
    <property type="match status" value="1"/>
</dbReference>
<dbReference type="InterPro" id="IPR013154">
    <property type="entry name" value="ADH-like_N"/>
</dbReference>
<keyword evidence="9" id="KW-1185">Reference proteome</keyword>
<dbReference type="SUPFAM" id="SSF51735">
    <property type="entry name" value="NAD(P)-binding Rossmann-fold domains"/>
    <property type="match status" value="1"/>
</dbReference>
<feature type="domain" description="Enoyl reductase (ER)" evidence="7">
    <location>
        <begin position="3"/>
        <end position="321"/>
    </location>
</feature>
<comment type="similarity">
    <text evidence="5">Belongs to the zinc-containing alcohol dehydrogenase family.</text>
</comment>
<keyword evidence="2 5" id="KW-0479">Metal-binding</keyword>
<dbReference type="Pfam" id="PF00107">
    <property type="entry name" value="ADH_zinc_N"/>
    <property type="match status" value="1"/>
</dbReference>
<dbReference type="SUPFAM" id="SSF50129">
    <property type="entry name" value="GroES-like"/>
    <property type="match status" value="1"/>
</dbReference>
<feature type="region of interest" description="Disordered" evidence="6">
    <location>
        <begin position="331"/>
        <end position="352"/>
    </location>
</feature>
<dbReference type="GeneID" id="6750992"/>
<dbReference type="InterPro" id="IPR036291">
    <property type="entry name" value="NAD(P)-bd_dom_sf"/>
</dbReference>